<gene>
    <name evidence="3" type="ORF">MTR67_039877</name>
</gene>
<dbReference type="PANTHER" id="PTHR37984">
    <property type="entry name" value="PROTEIN CBG26694"/>
    <property type="match status" value="1"/>
</dbReference>
<name>A0AAF0UI12_SOLVR</name>
<keyword evidence="4" id="KW-1185">Reference proteome</keyword>
<dbReference type="InterPro" id="IPR041577">
    <property type="entry name" value="RT_RNaseH_2"/>
</dbReference>
<evidence type="ECO:0000313" key="4">
    <source>
        <dbReference type="Proteomes" id="UP001234989"/>
    </source>
</evidence>
<dbReference type="Gene3D" id="3.10.10.10">
    <property type="entry name" value="HIV Type 1 Reverse Transcriptase, subunit A, domain 1"/>
    <property type="match status" value="1"/>
</dbReference>
<keyword evidence="1" id="KW-0511">Multifunctional enzyme</keyword>
<dbReference type="GO" id="GO:0003824">
    <property type="term" value="F:catalytic activity"/>
    <property type="evidence" value="ECO:0007669"/>
    <property type="project" value="UniProtKB-KW"/>
</dbReference>
<dbReference type="InterPro" id="IPR050951">
    <property type="entry name" value="Retrovirus_Pol_polyprotein"/>
</dbReference>
<accession>A0AAF0UI12</accession>
<protein>
    <recommendedName>
        <fullName evidence="2">Reverse transcriptase/retrotransposon-derived protein RNase H-like domain-containing protein</fullName>
    </recommendedName>
</protein>
<dbReference type="Proteomes" id="UP001234989">
    <property type="component" value="Chromosome 9"/>
</dbReference>
<evidence type="ECO:0000256" key="1">
    <source>
        <dbReference type="ARBA" id="ARBA00023268"/>
    </source>
</evidence>
<dbReference type="PANTHER" id="PTHR37984:SF5">
    <property type="entry name" value="PROTEIN NYNRIN-LIKE"/>
    <property type="match status" value="1"/>
</dbReference>
<dbReference type="InterPro" id="IPR043128">
    <property type="entry name" value="Rev_trsase/Diguanyl_cyclase"/>
</dbReference>
<dbReference type="SUPFAM" id="SSF56672">
    <property type="entry name" value="DNA/RNA polymerases"/>
    <property type="match status" value="1"/>
</dbReference>
<reference evidence="3" key="1">
    <citation type="submission" date="2023-08" db="EMBL/GenBank/DDBJ databases">
        <title>A de novo genome assembly of Solanum verrucosum Schlechtendal, a Mexican diploid species geographically isolated from the other diploid A-genome species in potato relatives.</title>
        <authorList>
            <person name="Hosaka K."/>
        </authorList>
    </citation>
    <scope>NUCLEOTIDE SEQUENCE</scope>
    <source>
        <tissue evidence="3">Young leaves</tissue>
    </source>
</reference>
<dbReference type="InterPro" id="IPR043502">
    <property type="entry name" value="DNA/RNA_pol_sf"/>
</dbReference>
<dbReference type="Pfam" id="PF17919">
    <property type="entry name" value="RT_RNaseH_2"/>
    <property type="match status" value="1"/>
</dbReference>
<feature type="domain" description="Reverse transcriptase/retrotransposon-derived protein RNase H-like" evidence="2">
    <location>
        <begin position="253"/>
        <end position="308"/>
    </location>
</feature>
<proteinExistence type="predicted"/>
<sequence length="442" mass="50574">MVVMAKDVHKVGEEEISEVVEAAKMVMQLEEQCNQIMSMAWLSPYYDVLYCNAKFVTLEIAGMEKLELEGVNKPKPTKDVDVESRFSEYILVVSKFKEVFPTDFPGMPPNKDIYFCIDLQPCTRPISIPPYHMALGASVFSKIDLRSGNHQLMIRPEDVPKTTFRTRYGHYKFLVMSFGLTNTPATFMSSINERGNGRSPKDRSSQELVRPSSVIVVWSLVELASYYRWFVKKISSSATHLTMLIQKEVHFEWTDKSEKMFQKLKTLLTTTPFLALPVKSTYFIFYCDASHSGLGAALMQDKNFIAYVVRQQKCEGFIDHRSLQHVFTHKDLNLRHQRWMELLKDYDVTIQYHSGKANLVADALSWKTVSMGSLASLDVFKRPLAKEIQTLASKLMQLGILEKGRILASIEVSPTFIEKIKAKPFEDDSLNEIRKKILSCKA</sequence>
<dbReference type="AlphaFoldDB" id="A0AAF0UI12"/>
<dbReference type="Gene3D" id="3.30.70.270">
    <property type="match status" value="2"/>
</dbReference>
<organism evidence="3 4">
    <name type="scientific">Solanum verrucosum</name>
    <dbReference type="NCBI Taxonomy" id="315347"/>
    <lineage>
        <taxon>Eukaryota</taxon>
        <taxon>Viridiplantae</taxon>
        <taxon>Streptophyta</taxon>
        <taxon>Embryophyta</taxon>
        <taxon>Tracheophyta</taxon>
        <taxon>Spermatophyta</taxon>
        <taxon>Magnoliopsida</taxon>
        <taxon>eudicotyledons</taxon>
        <taxon>Gunneridae</taxon>
        <taxon>Pentapetalae</taxon>
        <taxon>asterids</taxon>
        <taxon>lamiids</taxon>
        <taxon>Solanales</taxon>
        <taxon>Solanaceae</taxon>
        <taxon>Solanoideae</taxon>
        <taxon>Solaneae</taxon>
        <taxon>Solanum</taxon>
    </lineage>
</organism>
<evidence type="ECO:0000259" key="2">
    <source>
        <dbReference type="Pfam" id="PF17919"/>
    </source>
</evidence>
<dbReference type="EMBL" id="CP133620">
    <property type="protein sequence ID" value="WMV46492.1"/>
    <property type="molecule type" value="Genomic_DNA"/>
</dbReference>
<evidence type="ECO:0000313" key="3">
    <source>
        <dbReference type="EMBL" id="WMV46492.1"/>
    </source>
</evidence>